<gene>
    <name evidence="1" type="ORF">BaRGS_00013504</name>
</gene>
<protein>
    <submittedName>
        <fullName evidence="1">Uncharacterized protein</fullName>
    </submittedName>
</protein>
<comment type="caution">
    <text evidence="1">The sequence shown here is derived from an EMBL/GenBank/DDBJ whole genome shotgun (WGS) entry which is preliminary data.</text>
</comment>
<organism evidence="1 2">
    <name type="scientific">Batillaria attramentaria</name>
    <dbReference type="NCBI Taxonomy" id="370345"/>
    <lineage>
        <taxon>Eukaryota</taxon>
        <taxon>Metazoa</taxon>
        <taxon>Spiralia</taxon>
        <taxon>Lophotrochozoa</taxon>
        <taxon>Mollusca</taxon>
        <taxon>Gastropoda</taxon>
        <taxon>Caenogastropoda</taxon>
        <taxon>Sorbeoconcha</taxon>
        <taxon>Cerithioidea</taxon>
        <taxon>Batillariidae</taxon>
        <taxon>Batillaria</taxon>
    </lineage>
</organism>
<keyword evidence="2" id="KW-1185">Reference proteome</keyword>
<evidence type="ECO:0000313" key="2">
    <source>
        <dbReference type="Proteomes" id="UP001519460"/>
    </source>
</evidence>
<accession>A0ABD0L7H0</accession>
<sequence>MGRDMFMGHYETCDVTIAATELRPFSLVSHYTVSDSPPVAQCGKWPDLKTDDKLTEVLIGLWSGSQAAAFIAHSK</sequence>
<proteinExistence type="predicted"/>
<name>A0ABD0L7H0_9CAEN</name>
<dbReference type="EMBL" id="JACVVK020000076">
    <property type="protein sequence ID" value="KAK7495322.1"/>
    <property type="molecule type" value="Genomic_DNA"/>
</dbReference>
<feature type="non-terminal residue" evidence="1">
    <location>
        <position position="75"/>
    </location>
</feature>
<dbReference type="AlphaFoldDB" id="A0ABD0L7H0"/>
<reference evidence="1 2" key="1">
    <citation type="journal article" date="2023" name="Sci. Data">
        <title>Genome assembly of the Korean intertidal mud-creeper Batillaria attramentaria.</title>
        <authorList>
            <person name="Patra A.K."/>
            <person name="Ho P.T."/>
            <person name="Jun S."/>
            <person name="Lee S.J."/>
            <person name="Kim Y."/>
            <person name="Won Y.J."/>
        </authorList>
    </citation>
    <scope>NUCLEOTIDE SEQUENCE [LARGE SCALE GENOMIC DNA]</scope>
    <source>
        <strain evidence="1">Wonlab-2016</strain>
    </source>
</reference>
<evidence type="ECO:0000313" key="1">
    <source>
        <dbReference type="EMBL" id="KAK7495322.1"/>
    </source>
</evidence>
<dbReference type="Proteomes" id="UP001519460">
    <property type="component" value="Unassembled WGS sequence"/>
</dbReference>